<feature type="compositionally biased region" description="Polar residues" evidence="1">
    <location>
        <begin position="120"/>
        <end position="130"/>
    </location>
</feature>
<feature type="region of interest" description="Disordered" evidence="1">
    <location>
        <begin position="1"/>
        <end position="25"/>
    </location>
</feature>
<dbReference type="Proteomes" id="UP000054337">
    <property type="component" value="Unassembled WGS sequence"/>
</dbReference>
<protein>
    <submittedName>
        <fullName evidence="2">Uncharacterized protein</fullName>
    </submittedName>
</protein>
<feature type="region of interest" description="Disordered" evidence="1">
    <location>
        <begin position="110"/>
        <end position="137"/>
    </location>
</feature>
<name>W7EA86_BIPV3</name>
<proteinExistence type="predicted"/>
<feature type="compositionally biased region" description="Polar residues" evidence="1">
    <location>
        <begin position="12"/>
        <end position="25"/>
    </location>
</feature>
<dbReference type="EMBL" id="KI968775">
    <property type="protein sequence ID" value="EUN23974.1"/>
    <property type="molecule type" value="Genomic_DNA"/>
</dbReference>
<accession>W7EA86</accession>
<evidence type="ECO:0000313" key="3">
    <source>
        <dbReference type="Proteomes" id="UP000054337"/>
    </source>
</evidence>
<dbReference type="AlphaFoldDB" id="W7EA86"/>
<reference evidence="2 3" key="1">
    <citation type="journal article" date="2013" name="PLoS Genet.">
        <title>Comparative genome structure, secondary metabolite, and effector coding capacity across Cochliobolus pathogens.</title>
        <authorList>
            <person name="Condon B.J."/>
            <person name="Leng Y."/>
            <person name="Wu D."/>
            <person name="Bushley K.E."/>
            <person name="Ohm R.A."/>
            <person name="Otillar R."/>
            <person name="Martin J."/>
            <person name="Schackwitz W."/>
            <person name="Grimwood J."/>
            <person name="MohdZainudin N."/>
            <person name="Xue C."/>
            <person name="Wang R."/>
            <person name="Manning V.A."/>
            <person name="Dhillon B."/>
            <person name="Tu Z.J."/>
            <person name="Steffenson B.J."/>
            <person name="Salamov A."/>
            <person name="Sun H."/>
            <person name="Lowry S."/>
            <person name="LaButti K."/>
            <person name="Han J."/>
            <person name="Copeland A."/>
            <person name="Lindquist E."/>
            <person name="Barry K."/>
            <person name="Schmutz J."/>
            <person name="Baker S.E."/>
            <person name="Ciuffetti L.M."/>
            <person name="Grigoriev I.V."/>
            <person name="Zhong S."/>
            <person name="Turgeon B.G."/>
        </authorList>
    </citation>
    <scope>NUCLEOTIDE SEQUENCE [LARGE SCALE GENOMIC DNA]</scope>
    <source>
        <strain evidence="2 3">FI3</strain>
    </source>
</reference>
<dbReference type="GeneID" id="26249198"/>
<gene>
    <name evidence="2" type="ORF">COCVIDRAFT_107260</name>
</gene>
<feature type="compositionally biased region" description="Basic and acidic residues" evidence="1">
    <location>
        <begin position="1"/>
        <end position="11"/>
    </location>
</feature>
<sequence>MLATLHADKTRSCSSKGSDNSKTFSCRHAQQQRSTGCMGVCPSGGGLHTAHVGTTMRQSKEKKPCARAMSLWPRSRCCVANRQAGHSARPGNDWTGAALRGRVRGFLLVSPDCRPARPPSSRQQKWTSRLPTARPGA</sequence>
<keyword evidence="3" id="KW-1185">Reference proteome</keyword>
<evidence type="ECO:0000256" key="1">
    <source>
        <dbReference type="SAM" id="MobiDB-lite"/>
    </source>
</evidence>
<dbReference type="HOGENOM" id="CLU_1864780_0_0_1"/>
<organism evidence="2 3">
    <name type="scientific">Bipolaris victoriae (strain FI3)</name>
    <name type="common">Victoria blight of oats agent</name>
    <name type="synonym">Cochliobolus victoriae</name>
    <dbReference type="NCBI Taxonomy" id="930091"/>
    <lineage>
        <taxon>Eukaryota</taxon>
        <taxon>Fungi</taxon>
        <taxon>Dikarya</taxon>
        <taxon>Ascomycota</taxon>
        <taxon>Pezizomycotina</taxon>
        <taxon>Dothideomycetes</taxon>
        <taxon>Pleosporomycetidae</taxon>
        <taxon>Pleosporales</taxon>
        <taxon>Pleosporineae</taxon>
        <taxon>Pleosporaceae</taxon>
        <taxon>Bipolaris</taxon>
    </lineage>
</organism>
<evidence type="ECO:0000313" key="2">
    <source>
        <dbReference type="EMBL" id="EUN23974.1"/>
    </source>
</evidence>
<dbReference type="RefSeq" id="XP_014553558.1">
    <property type="nucleotide sequence ID" value="XM_014698072.1"/>
</dbReference>